<keyword evidence="1" id="KW-1133">Transmembrane helix</keyword>
<feature type="transmembrane region" description="Helical" evidence="1">
    <location>
        <begin position="144"/>
        <end position="168"/>
    </location>
</feature>
<dbReference type="PATRIC" id="fig|2162.9.peg.263"/>
<keyword evidence="1" id="KW-0472">Membrane</keyword>
<gene>
    <name evidence="2" type="ORF">DSM1535_0251</name>
</gene>
<feature type="transmembrane region" description="Helical" evidence="1">
    <location>
        <begin position="363"/>
        <end position="386"/>
    </location>
</feature>
<proteinExistence type="predicted"/>
<feature type="transmembrane region" description="Helical" evidence="1">
    <location>
        <begin position="273"/>
        <end position="295"/>
    </location>
</feature>
<accession>A0A090I4E2</accession>
<feature type="transmembrane region" description="Helical" evidence="1">
    <location>
        <begin position="37"/>
        <end position="58"/>
    </location>
</feature>
<dbReference type="KEGG" id="mfi:DSM1535_0251"/>
<organism evidence="2">
    <name type="scientific">Methanobacterium formicicum</name>
    <dbReference type="NCBI Taxonomy" id="2162"/>
    <lineage>
        <taxon>Archaea</taxon>
        <taxon>Methanobacteriati</taxon>
        <taxon>Methanobacteriota</taxon>
        <taxon>Methanomada group</taxon>
        <taxon>Methanobacteria</taxon>
        <taxon>Methanobacteriales</taxon>
        <taxon>Methanobacteriaceae</taxon>
        <taxon>Methanobacterium</taxon>
    </lineage>
</organism>
<keyword evidence="1" id="KW-0812">Transmembrane</keyword>
<feature type="transmembrane region" description="Helical" evidence="1">
    <location>
        <begin position="70"/>
        <end position="95"/>
    </location>
</feature>
<dbReference type="RefSeq" id="WP_048071932.1">
    <property type="nucleotide sequence ID" value="NZ_JARVXG010000041.1"/>
</dbReference>
<protein>
    <submittedName>
        <fullName evidence="2">Putative membrane protein</fullName>
    </submittedName>
</protein>
<dbReference type="EMBL" id="LN515531">
    <property type="protein sequence ID" value="CEA12615.1"/>
    <property type="molecule type" value="Genomic_DNA"/>
</dbReference>
<reference evidence="2" key="1">
    <citation type="submission" date="2014-08" db="EMBL/GenBank/DDBJ databases">
        <authorList>
            <person name="Wibberg D."/>
        </authorList>
    </citation>
    <scope>NUCLEOTIDE SEQUENCE</scope>
</reference>
<name>A0A090I4E2_METFO</name>
<feature type="transmembrane region" description="Helical" evidence="1">
    <location>
        <begin position="189"/>
        <end position="211"/>
    </location>
</feature>
<sequence length="584" mass="67135">MENKTYSKIILTISFFFVFIGLLSVSNSTVTAFEPSIYLGTPILFWICIITSLLLGIITIIRNLYNRYSVLGLILVTLINFIILSLFIIKGYFFWNASGDPGIHWQFTQPILSTGHFLAQKNFYPLTHIFLTQLNLVSSVPLEIIFKLLPAYIFLLFPLFMFLIAHFLAPEKKDYILITLSSTPLIFGWYLDLTPSTIANLLFPFAVYLLFRSYYSPKIQWKILFIIIPFLYAPFHPVPAFALLLIVCVLWLQPINLKQLNFLKSNIKENRNFNYAIALLFIVLITTWISSFGIWESTIVNTKTLLTEGGSTQYDMLSKSIEGAQDKNYNVFLEAFKIYGAVIIYMIIAVLTFTFIKRERPHLLNLYWIIGLLTIFLGFFYFLNLSFGPTRLITYILILLTIPVGIGLSRFIQKGGLIFKSSNIPSALVILLVFSVTLMGIISVYPSHYTLSVNRHTTESSLKGTEWFINNKNTNLSYSTWYFAPDRYAGRLGIEKLRADVTKYNSVPFPAHFGYNVNSTLGESYTKDTYLLIPDFLKVVYVYTFPERANEMLTTSDFNRLNEDNSLDKLYSDGGFDLWYIHSK</sequence>
<feature type="transmembrane region" description="Helical" evidence="1">
    <location>
        <begin position="392"/>
        <end position="412"/>
    </location>
</feature>
<feature type="transmembrane region" description="Helical" evidence="1">
    <location>
        <begin position="424"/>
        <end position="445"/>
    </location>
</feature>
<feature type="transmembrane region" description="Helical" evidence="1">
    <location>
        <begin position="223"/>
        <end position="252"/>
    </location>
</feature>
<evidence type="ECO:0000313" key="2">
    <source>
        <dbReference type="EMBL" id="CEA12615.1"/>
    </source>
</evidence>
<evidence type="ECO:0000256" key="1">
    <source>
        <dbReference type="SAM" id="Phobius"/>
    </source>
</evidence>
<feature type="transmembrane region" description="Helical" evidence="1">
    <location>
        <begin position="9"/>
        <end position="25"/>
    </location>
</feature>
<feature type="transmembrane region" description="Helical" evidence="1">
    <location>
        <begin position="338"/>
        <end position="356"/>
    </location>
</feature>
<dbReference type="AlphaFoldDB" id="A0A090I4E2"/>